<evidence type="ECO:0000313" key="1">
    <source>
        <dbReference type="EMBL" id="NHO33788.1"/>
    </source>
</evidence>
<accession>A0ABX0KDA6</accession>
<name>A0ABX0KDA6_9PROT</name>
<dbReference type="Proteomes" id="UP000615326">
    <property type="component" value="Unassembled WGS sequence"/>
</dbReference>
<evidence type="ECO:0000313" key="2">
    <source>
        <dbReference type="Proteomes" id="UP000615326"/>
    </source>
</evidence>
<comment type="caution">
    <text evidence="1">The sequence shown here is derived from an EMBL/GenBank/DDBJ whole genome shotgun (WGS) entry which is preliminary data.</text>
</comment>
<proteinExistence type="predicted"/>
<dbReference type="EMBL" id="WOSW01000038">
    <property type="protein sequence ID" value="NHO33788.1"/>
    <property type="molecule type" value="Genomic_DNA"/>
</dbReference>
<reference evidence="1 2" key="1">
    <citation type="journal article" date="2020" name="Int. J. Syst. Evol. Microbiol.">
        <title>Novel acetic acid bacteria from cider fermentations: Acetobacter conturbans sp. nov. and Acetobacter fallax sp. nov.</title>
        <authorList>
            <person name="Sombolestani A.S."/>
            <person name="Cleenwerck I."/>
            <person name="Cnockaert M."/>
            <person name="Borremans W."/>
            <person name="Wieme A.D."/>
            <person name="De Vuyst L."/>
            <person name="Vandamme P."/>
        </authorList>
    </citation>
    <scope>NUCLEOTIDE SEQUENCE [LARGE SCALE GENOMIC DNA]</scope>
    <source>
        <strain evidence="1 2">LMG 1637</strain>
    </source>
</reference>
<sequence length="106" mass="11892">MAKKFEDAERVRCTRALPSCHEKRMSIRAIAKQLGVSRSYIHRLSVHMGISSGAMKNATMRRQQAGWEPLRTGSDITCEAIGMKAFFRDQNESSLSSFVVRRGLCG</sequence>
<organism evidence="1 2">
    <name type="scientific">Acetobacter fallax</name>
    <dbReference type="NCBI Taxonomy" id="1737473"/>
    <lineage>
        <taxon>Bacteria</taxon>
        <taxon>Pseudomonadati</taxon>
        <taxon>Pseudomonadota</taxon>
        <taxon>Alphaproteobacteria</taxon>
        <taxon>Acetobacterales</taxon>
        <taxon>Acetobacteraceae</taxon>
        <taxon>Acetobacter</taxon>
    </lineage>
</organism>
<gene>
    <name evidence="1" type="ORF">GOB84_14750</name>
</gene>
<keyword evidence="2" id="KW-1185">Reference proteome</keyword>
<protein>
    <submittedName>
        <fullName evidence="1">Uncharacterized protein</fullName>
    </submittedName>
</protein>